<evidence type="ECO:0000313" key="2">
    <source>
        <dbReference type="EMBL" id="GAN35794.1"/>
    </source>
</evidence>
<dbReference type="Pfam" id="PF11683">
    <property type="entry name" value="DUF3278"/>
    <property type="match status" value="1"/>
</dbReference>
<comment type="caution">
    <text evidence="2">The sequence shown here is derived from an EMBL/GenBank/DDBJ whole genome shotgun (WGS) entry which is preliminary data.</text>
</comment>
<evidence type="ECO:0000256" key="1">
    <source>
        <dbReference type="SAM" id="Phobius"/>
    </source>
</evidence>
<keyword evidence="1" id="KW-0812">Transmembrane</keyword>
<feature type="transmembrane region" description="Helical" evidence="1">
    <location>
        <begin position="110"/>
        <end position="130"/>
    </location>
</feature>
<feature type="transmembrane region" description="Helical" evidence="1">
    <location>
        <begin position="34"/>
        <end position="54"/>
    </location>
</feature>
<organism evidence="2 3">
    <name type="scientific">Lacticaseibacillus paracasei NRIC 0644</name>
    <dbReference type="NCBI Taxonomy" id="1435038"/>
    <lineage>
        <taxon>Bacteria</taxon>
        <taxon>Bacillati</taxon>
        <taxon>Bacillota</taxon>
        <taxon>Bacilli</taxon>
        <taxon>Lactobacillales</taxon>
        <taxon>Lactobacillaceae</taxon>
        <taxon>Lacticaseibacillus</taxon>
    </lineage>
</organism>
<dbReference type="InterPro" id="IPR021697">
    <property type="entry name" value="DUF3278"/>
</dbReference>
<dbReference type="EMBL" id="BAYM01000028">
    <property type="protein sequence ID" value="GAN35794.1"/>
    <property type="molecule type" value="Genomic_DNA"/>
</dbReference>
<proteinExistence type="predicted"/>
<reference evidence="3" key="1">
    <citation type="submission" date="2014-05" db="EMBL/GenBank/DDBJ databases">
        <title>Whole genome sequencing of Lactobacillus casei NRIC0644.</title>
        <authorList>
            <person name="Atarashi H."/>
            <person name="Yoshida Y."/>
            <person name="Fujimura S."/>
            <person name="Tanaka N."/>
            <person name="Shiwa Y."/>
            <person name="Yoshikawa H."/>
            <person name="Okada S."/>
            <person name="Nakagawa J."/>
        </authorList>
    </citation>
    <scope>NUCLEOTIDE SEQUENCE [LARGE SCALE GENOMIC DNA]</scope>
    <source>
        <strain evidence="3">NRIC0644</strain>
    </source>
</reference>
<evidence type="ECO:0000313" key="3">
    <source>
        <dbReference type="Proteomes" id="UP000032552"/>
    </source>
</evidence>
<sequence>MNRIEKKLIKHIFGIQDPIDEHALAVLGRASMHAVIGIFIFELFFTAIGLMLPIHHDKNAYDALLIIQLASILSILVFTISTTVGRLGLNNREVTAEKYPAALKKLRTKTIWAGALTMVDFHVLLALFSLQERPITESLTSPRQLLQTLLFGIMFCPFMYFFEKKNLKIVHPDV</sequence>
<name>A0A0C9PUY2_LACPA</name>
<dbReference type="RefSeq" id="WP_045625662.1">
    <property type="nucleotide sequence ID" value="NZ_BAYM01000028.1"/>
</dbReference>
<keyword evidence="1" id="KW-0472">Membrane</keyword>
<gene>
    <name evidence="2" type="ORF">LC0644_0383</name>
</gene>
<accession>A0A0C9PUY2</accession>
<feature type="transmembrane region" description="Helical" evidence="1">
    <location>
        <begin position="145"/>
        <end position="162"/>
    </location>
</feature>
<feature type="transmembrane region" description="Helical" evidence="1">
    <location>
        <begin position="66"/>
        <end position="89"/>
    </location>
</feature>
<keyword evidence="1" id="KW-1133">Transmembrane helix</keyword>
<dbReference type="Proteomes" id="UP000032552">
    <property type="component" value="Unassembled WGS sequence"/>
</dbReference>
<dbReference type="AlphaFoldDB" id="A0A0C9PUY2"/>
<protein>
    <submittedName>
        <fullName evidence="2">Uncharacterized protein</fullName>
    </submittedName>
</protein>